<evidence type="ECO:0000256" key="1">
    <source>
        <dbReference type="SAM" id="MobiDB-lite"/>
    </source>
</evidence>
<keyword evidence="3" id="KW-1185">Reference proteome</keyword>
<dbReference type="AlphaFoldDB" id="A0A9W6WT25"/>
<accession>A0A9W6WT25</accession>
<evidence type="ECO:0000313" key="3">
    <source>
        <dbReference type="Proteomes" id="UP001165083"/>
    </source>
</evidence>
<reference evidence="2" key="1">
    <citation type="submission" date="2023-04" db="EMBL/GenBank/DDBJ databases">
        <title>Phytophthora lilii NBRC 32176.</title>
        <authorList>
            <person name="Ichikawa N."/>
            <person name="Sato H."/>
            <person name="Tonouchi N."/>
        </authorList>
    </citation>
    <scope>NUCLEOTIDE SEQUENCE</scope>
    <source>
        <strain evidence="2">NBRC 32176</strain>
    </source>
</reference>
<feature type="region of interest" description="Disordered" evidence="1">
    <location>
        <begin position="48"/>
        <end position="156"/>
    </location>
</feature>
<dbReference type="EMBL" id="BSXW01000250">
    <property type="protein sequence ID" value="GMF16393.1"/>
    <property type="molecule type" value="Genomic_DNA"/>
</dbReference>
<name>A0A9W6WT25_9STRA</name>
<evidence type="ECO:0000313" key="2">
    <source>
        <dbReference type="EMBL" id="GMF16393.1"/>
    </source>
</evidence>
<organism evidence="2 3">
    <name type="scientific">Phytophthora lilii</name>
    <dbReference type="NCBI Taxonomy" id="2077276"/>
    <lineage>
        <taxon>Eukaryota</taxon>
        <taxon>Sar</taxon>
        <taxon>Stramenopiles</taxon>
        <taxon>Oomycota</taxon>
        <taxon>Peronosporomycetes</taxon>
        <taxon>Peronosporales</taxon>
        <taxon>Peronosporaceae</taxon>
        <taxon>Phytophthora</taxon>
    </lineage>
</organism>
<gene>
    <name evidence="2" type="ORF">Plil01_000582800</name>
</gene>
<proteinExistence type="predicted"/>
<sequence length="156" mass="17662">MRYRLLARRLQPEVLRREVKRLAQVTHRHVKTDDIALYELIVDRAKHQHQDHLLNQELKASRGSKASEPKQDAGRNGQAAKPASASGSRRGGDQERPQRSSNRENNGSAARSHEPPRDGCLSCKGAHSLKDCPTATEAQKEEARQRFAENKQQRTR</sequence>
<feature type="compositionally biased region" description="Basic and acidic residues" evidence="1">
    <location>
        <begin position="138"/>
        <end position="156"/>
    </location>
</feature>
<comment type="caution">
    <text evidence="2">The sequence shown here is derived from an EMBL/GenBank/DDBJ whole genome shotgun (WGS) entry which is preliminary data.</text>
</comment>
<dbReference type="OrthoDB" id="90279at2759"/>
<feature type="compositionally biased region" description="Basic and acidic residues" evidence="1">
    <location>
        <begin position="90"/>
        <end position="102"/>
    </location>
</feature>
<protein>
    <submittedName>
        <fullName evidence="2">Unnamed protein product</fullName>
    </submittedName>
</protein>
<dbReference type="Proteomes" id="UP001165083">
    <property type="component" value="Unassembled WGS sequence"/>
</dbReference>